<evidence type="ECO:0000256" key="5">
    <source>
        <dbReference type="ARBA" id="ARBA00022801"/>
    </source>
</evidence>
<dbReference type="Gene3D" id="3.40.140.10">
    <property type="entry name" value="Cytidine Deaminase, domain 2"/>
    <property type="match status" value="1"/>
</dbReference>
<dbReference type="InterPro" id="IPR058535">
    <property type="entry name" value="MafB19-deam"/>
</dbReference>
<dbReference type="Pfam" id="PF14437">
    <property type="entry name" value="MafB19-deam"/>
    <property type="match status" value="1"/>
</dbReference>
<evidence type="ECO:0000256" key="6">
    <source>
        <dbReference type="ARBA" id="ARBA00022833"/>
    </source>
</evidence>
<dbReference type="CDD" id="cd01285">
    <property type="entry name" value="nucleoside_deaminase"/>
    <property type="match status" value="1"/>
</dbReference>
<dbReference type="InterPro" id="IPR016193">
    <property type="entry name" value="Cytidine_deaminase-like"/>
</dbReference>
<comment type="subunit">
    <text evidence="2 8">Homodimer.</text>
</comment>
<feature type="active site" description="Proton donor" evidence="8">
    <location>
        <position position="54"/>
    </location>
</feature>
<feature type="domain" description="CMP/dCMP-type deaminase" evidence="9">
    <location>
        <begin position="1"/>
        <end position="120"/>
    </location>
</feature>
<feature type="binding site" evidence="8">
    <location>
        <position position="52"/>
    </location>
    <ligand>
        <name>Zn(2+)</name>
        <dbReference type="ChEBI" id="CHEBI:29105"/>
        <note>catalytic</note>
    </ligand>
</feature>
<dbReference type="GO" id="GO:0002100">
    <property type="term" value="P:tRNA wobble adenosine to inosine editing"/>
    <property type="evidence" value="ECO:0007669"/>
    <property type="project" value="UniProtKB-UniRule"/>
</dbReference>
<dbReference type="EC" id="3.5.4.33" evidence="8"/>
<accession>A0A9D1M0D2</accession>
<reference evidence="10" key="2">
    <citation type="journal article" date="2021" name="PeerJ">
        <title>Extensive microbial diversity within the chicken gut microbiome revealed by metagenomics and culture.</title>
        <authorList>
            <person name="Gilroy R."/>
            <person name="Ravi A."/>
            <person name="Getino M."/>
            <person name="Pursley I."/>
            <person name="Horton D.L."/>
            <person name="Alikhan N.F."/>
            <person name="Baker D."/>
            <person name="Gharbi K."/>
            <person name="Hall N."/>
            <person name="Watson M."/>
            <person name="Adriaenssens E.M."/>
            <person name="Foster-Nyarko E."/>
            <person name="Jarju S."/>
            <person name="Secka A."/>
            <person name="Antonio M."/>
            <person name="Oren A."/>
            <person name="Chaudhuri R.R."/>
            <person name="La Ragione R."/>
            <person name="Hildebrand F."/>
            <person name="Pallen M.J."/>
        </authorList>
    </citation>
    <scope>NUCLEOTIDE SEQUENCE</scope>
    <source>
        <strain evidence="10">CHK195-15760</strain>
    </source>
</reference>
<comment type="catalytic activity">
    <reaction evidence="7 8">
        <text>adenosine(34) in tRNA + H2O + H(+) = inosine(34) in tRNA + NH4(+)</text>
        <dbReference type="Rhea" id="RHEA:43168"/>
        <dbReference type="Rhea" id="RHEA-COMP:10373"/>
        <dbReference type="Rhea" id="RHEA-COMP:10374"/>
        <dbReference type="ChEBI" id="CHEBI:15377"/>
        <dbReference type="ChEBI" id="CHEBI:15378"/>
        <dbReference type="ChEBI" id="CHEBI:28938"/>
        <dbReference type="ChEBI" id="CHEBI:74411"/>
        <dbReference type="ChEBI" id="CHEBI:82852"/>
        <dbReference type="EC" id="3.5.4.33"/>
    </reaction>
</comment>
<evidence type="ECO:0000256" key="1">
    <source>
        <dbReference type="ARBA" id="ARBA00010669"/>
    </source>
</evidence>
<evidence type="ECO:0000256" key="2">
    <source>
        <dbReference type="ARBA" id="ARBA00011738"/>
    </source>
</evidence>
<keyword evidence="6 8" id="KW-0862">Zinc</keyword>
<comment type="cofactor">
    <cofactor evidence="8">
        <name>Zn(2+)</name>
        <dbReference type="ChEBI" id="CHEBI:29105"/>
    </cofactor>
    <text evidence="8">Binds 1 zinc ion per subunit.</text>
</comment>
<dbReference type="SUPFAM" id="SSF53927">
    <property type="entry name" value="Cytidine deaminase-like"/>
    <property type="match status" value="1"/>
</dbReference>
<name>A0A9D1M0D2_9FIRM</name>
<feature type="binding site" evidence="8">
    <location>
        <position position="85"/>
    </location>
    <ligand>
        <name>Zn(2+)</name>
        <dbReference type="ChEBI" id="CHEBI:29105"/>
        <note>catalytic</note>
    </ligand>
</feature>
<comment type="caution">
    <text evidence="10">The sequence shown here is derived from an EMBL/GenBank/DDBJ whole genome shotgun (WGS) entry which is preliminary data.</text>
</comment>
<keyword evidence="5 8" id="KW-0378">Hydrolase</keyword>
<dbReference type="PROSITE" id="PS51747">
    <property type="entry name" value="CYT_DCMP_DEAMINASES_2"/>
    <property type="match status" value="1"/>
</dbReference>
<reference evidence="10" key="1">
    <citation type="submission" date="2020-10" db="EMBL/GenBank/DDBJ databases">
        <authorList>
            <person name="Gilroy R."/>
        </authorList>
    </citation>
    <scope>NUCLEOTIDE SEQUENCE</scope>
    <source>
        <strain evidence="10">CHK195-15760</strain>
    </source>
</reference>
<protein>
    <recommendedName>
        <fullName evidence="8">tRNA-specific adenosine deaminase</fullName>
        <ecNumber evidence="8">3.5.4.33</ecNumber>
    </recommendedName>
</protein>
<dbReference type="Proteomes" id="UP000824093">
    <property type="component" value="Unassembled WGS sequence"/>
</dbReference>
<evidence type="ECO:0000259" key="9">
    <source>
        <dbReference type="PROSITE" id="PS51747"/>
    </source>
</evidence>
<comment type="function">
    <text evidence="8">Catalyzes the deamination of adenosine to inosine at the wobble position 34 of tRNA(Arg2).</text>
</comment>
<organism evidence="10 11">
    <name type="scientific">Candidatus Merdicola faecigallinarum</name>
    <dbReference type="NCBI Taxonomy" id="2840862"/>
    <lineage>
        <taxon>Bacteria</taxon>
        <taxon>Bacillati</taxon>
        <taxon>Bacillota</taxon>
        <taxon>Clostridia</taxon>
        <taxon>Candidatus Merdicola</taxon>
    </lineage>
</organism>
<dbReference type="InterPro" id="IPR028883">
    <property type="entry name" value="tRNA_aden_deaminase"/>
</dbReference>
<evidence type="ECO:0000256" key="4">
    <source>
        <dbReference type="ARBA" id="ARBA00022723"/>
    </source>
</evidence>
<dbReference type="InterPro" id="IPR002125">
    <property type="entry name" value="CMP_dCMP_dom"/>
</dbReference>
<dbReference type="PANTHER" id="PTHR11079:SF202">
    <property type="entry name" value="TRNA-SPECIFIC ADENOSINE DEAMINASE"/>
    <property type="match status" value="1"/>
</dbReference>
<keyword evidence="4 8" id="KW-0479">Metal-binding</keyword>
<evidence type="ECO:0000256" key="7">
    <source>
        <dbReference type="ARBA" id="ARBA00048045"/>
    </source>
</evidence>
<gene>
    <name evidence="8" type="primary">tadA</name>
    <name evidence="10" type="ORF">IAB70_01510</name>
</gene>
<feature type="binding site" evidence="8">
    <location>
        <position position="82"/>
    </location>
    <ligand>
        <name>Zn(2+)</name>
        <dbReference type="ChEBI" id="CHEBI:29105"/>
        <note>catalytic</note>
    </ligand>
</feature>
<dbReference type="FunFam" id="3.40.140.10:FF:000005">
    <property type="entry name" value="tRNA-specific adenosine deaminase"/>
    <property type="match status" value="1"/>
</dbReference>
<dbReference type="AlphaFoldDB" id="A0A9D1M0D2"/>
<dbReference type="NCBIfam" id="NF008113">
    <property type="entry name" value="PRK10860.1"/>
    <property type="match status" value="1"/>
</dbReference>
<dbReference type="HAMAP" id="MF_00972">
    <property type="entry name" value="tRNA_aden_deaminase"/>
    <property type="match status" value="1"/>
</dbReference>
<dbReference type="InterPro" id="IPR016192">
    <property type="entry name" value="APOBEC/CMP_deaminase_Zn-bd"/>
</dbReference>
<keyword evidence="3 8" id="KW-0819">tRNA processing</keyword>
<sequence length="162" mass="18706">MEKEYYMKEALKEAKKAYSKDEIPVGAVIVKEGKIIARGHNCKEEKQDTTHHAEIIAIQKASKKLKSWRLEDCEMYVTLEPCPMCAGAIILSRIQKIVIGTMDEKSGACGSVLNLFSYPFNHRVEVEKEVEKEQCEAILKQFFKELRERKKQIKKAEKNKKE</sequence>
<comment type="similarity">
    <text evidence="1">Belongs to the cytidine and deoxycytidylate deaminase family. ADAT2 subfamily.</text>
</comment>
<evidence type="ECO:0000256" key="3">
    <source>
        <dbReference type="ARBA" id="ARBA00022694"/>
    </source>
</evidence>
<dbReference type="PANTHER" id="PTHR11079">
    <property type="entry name" value="CYTOSINE DEAMINASE FAMILY MEMBER"/>
    <property type="match status" value="1"/>
</dbReference>
<dbReference type="GO" id="GO:0052717">
    <property type="term" value="F:tRNA-specific adenosine-34 deaminase activity"/>
    <property type="evidence" value="ECO:0007669"/>
    <property type="project" value="UniProtKB-UniRule"/>
</dbReference>
<evidence type="ECO:0000256" key="8">
    <source>
        <dbReference type="HAMAP-Rule" id="MF_00972"/>
    </source>
</evidence>
<evidence type="ECO:0000313" key="11">
    <source>
        <dbReference type="Proteomes" id="UP000824093"/>
    </source>
</evidence>
<dbReference type="GO" id="GO:0008270">
    <property type="term" value="F:zinc ion binding"/>
    <property type="evidence" value="ECO:0007669"/>
    <property type="project" value="UniProtKB-UniRule"/>
</dbReference>
<proteinExistence type="inferred from homology"/>
<dbReference type="EMBL" id="DVNH01000014">
    <property type="protein sequence ID" value="HIU51294.1"/>
    <property type="molecule type" value="Genomic_DNA"/>
</dbReference>
<dbReference type="PROSITE" id="PS00903">
    <property type="entry name" value="CYT_DCMP_DEAMINASES_1"/>
    <property type="match status" value="1"/>
</dbReference>
<evidence type="ECO:0000313" key="10">
    <source>
        <dbReference type="EMBL" id="HIU51294.1"/>
    </source>
</evidence>